<evidence type="ECO:0000313" key="13">
    <source>
        <dbReference type="EMBL" id="KAG8178034.1"/>
    </source>
</evidence>
<evidence type="ECO:0000256" key="9">
    <source>
        <dbReference type="ARBA" id="ARBA00023004"/>
    </source>
</evidence>
<keyword evidence="6" id="KW-0847">Vitamin C</keyword>
<evidence type="ECO:0000256" key="5">
    <source>
        <dbReference type="ARBA" id="ARBA00022723"/>
    </source>
</evidence>
<dbReference type="GO" id="GO:0005777">
    <property type="term" value="C:peroxisome"/>
    <property type="evidence" value="ECO:0007669"/>
    <property type="project" value="UniProtKB-ARBA"/>
</dbReference>
<dbReference type="SUPFAM" id="SSF51197">
    <property type="entry name" value="Clavaminate synthase-like"/>
    <property type="match status" value="1"/>
</dbReference>
<keyword evidence="7" id="KW-0223">Dioxygenase</keyword>
<proteinExistence type="inferred from homology"/>
<reference evidence="13 14" key="1">
    <citation type="journal article" date="2022" name="Nat. Ecol. Evol.">
        <title>A masculinizing supergene underlies an exaggerated male reproductive morph in a spider.</title>
        <authorList>
            <person name="Hendrickx F."/>
            <person name="De Corte Z."/>
            <person name="Sonet G."/>
            <person name="Van Belleghem S.M."/>
            <person name="Kostlbacher S."/>
            <person name="Vangestel C."/>
        </authorList>
    </citation>
    <scope>NUCLEOTIDE SEQUENCE [LARGE SCALE GENOMIC DNA]</scope>
    <source>
        <strain evidence="13">W744_W776</strain>
    </source>
</reference>
<comment type="caution">
    <text evidence="13">The sequence shown here is derived from an EMBL/GenBank/DDBJ whole genome shotgun (WGS) entry which is preliminary data.</text>
</comment>
<dbReference type="InterPro" id="IPR008775">
    <property type="entry name" value="Phytyl_CoA_dOase-like"/>
</dbReference>
<sequence>MADRIRTIYRHLNPEVVSPNLYAVGMQNPMKAIAYKSNYSQTRKPAALKRFRYTNSCDALSREQKLFYEENGFIVIPRLVSEDCLEIYKNRFRDICDNKVQVNGLTVMKDVSYHKDRPDERIINKIQDFMFDEVLFDYCRLPQILKYVEGFCGPNIKAMHTMLINKPPDKGTLSSRHPLHQDLHYFPFRPADKIVCSWTALERVNRDNGCLVAIPGTHRGELLQHDYPDWEGGVNKMYHGVSDVDEQCLSRRVHLEMEAGDTVFFHPILIHGSGANRTNGFRKAISCHYAATECDYIDVKGTIQENMANEVLAIAEKKGAQLDDVKYIWQFKGRLVQGEENTL</sequence>
<dbReference type="EMBL" id="JAFNEN010000723">
    <property type="protein sequence ID" value="KAG8178034.1"/>
    <property type="molecule type" value="Genomic_DNA"/>
</dbReference>
<name>A0AAV6U1S9_9ARAC</name>
<evidence type="ECO:0000256" key="10">
    <source>
        <dbReference type="ARBA" id="ARBA00034809"/>
    </source>
</evidence>
<comment type="cofactor">
    <cofactor evidence="2">
        <name>Fe cation</name>
        <dbReference type="ChEBI" id="CHEBI:24875"/>
    </cofactor>
</comment>
<dbReference type="Pfam" id="PF05721">
    <property type="entry name" value="PhyH"/>
    <property type="match status" value="1"/>
</dbReference>
<dbReference type="EC" id="1.14.11.18" evidence="10"/>
<keyword evidence="14" id="KW-1185">Reference proteome</keyword>
<organism evidence="13 14">
    <name type="scientific">Oedothorax gibbosus</name>
    <dbReference type="NCBI Taxonomy" id="931172"/>
    <lineage>
        <taxon>Eukaryota</taxon>
        <taxon>Metazoa</taxon>
        <taxon>Ecdysozoa</taxon>
        <taxon>Arthropoda</taxon>
        <taxon>Chelicerata</taxon>
        <taxon>Arachnida</taxon>
        <taxon>Araneae</taxon>
        <taxon>Araneomorphae</taxon>
        <taxon>Entelegynae</taxon>
        <taxon>Araneoidea</taxon>
        <taxon>Linyphiidae</taxon>
        <taxon>Erigoninae</taxon>
        <taxon>Oedothorax</taxon>
    </lineage>
</organism>
<dbReference type="InterPro" id="IPR047128">
    <property type="entry name" value="PhyH"/>
</dbReference>
<dbReference type="Proteomes" id="UP000827092">
    <property type="component" value="Unassembled WGS sequence"/>
</dbReference>
<evidence type="ECO:0000256" key="1">
    <source>
        <dbReference type="ARBA" id="ARBA00001961"/>
    </source>
</evidence>
<dbReference type="PANTHER" id="PTHR21308:SF1">
    <property type="entry name" value="PHYTANOYL-COA DIOXYGENASE, PEROXISOMAL"/>
    <property type="match status" value="1"/>
</dbReference>
<protein>
    <recommendedName>
        <fullName evidence="10">phytanoyl-CoA dioxygenase</fullName>
        <ecNumber evidence="10">1.14.11.18</ecNumber>
    </recommendedName>
    <alternativeName>
        <fullName evidence="11">Phytanic acid oxidase</fullName>
    </alternativeName>
    <alternativeName>
        <fullName evidence="12">Phytanoyl-CoA alpha-hydroxylase</fullName>
    </alternativeName>
</protein>
<evidence type="ECO:0000256" key="3">
    <source>
        <dbReference type="ARBA" id="ARBA00004872"/>
    </source>
</evidence>
<evidence type="ECO:0000256" key="7">
    <source>
        <dbReference type="ARBA" id="ARBA00022964"/>
    </source>
</evidence>
<dbReference type="GO" id="GO:0048244">
    <property type="term" value="F:phytanoyl-CoA dioxygenase activity"/>
    <property type="evidence" value="ECO:0007669"/>
    <property type="project" value="UniProtKB-EC"/>
</dbReference>
<dbReference type="FunFam" id="2.60.120.620:FF:000012">
    <property type="entry name" value="Phytanoyl-CoA dioxygenase, peroxisomal"/>
    <property type="match status" value="1"/>
</dbReference>
<dbReference type="GO" id="GO:0031418">
    <property type="term" value="F:L-ascorbic acid binding"/>
    <property type="evidence" value="ECO:0007669"/>
    <property type="project" value="UniProtKB-KW"/>
</dbReference>
<gene>
    <name evidence="13" type="ORF">JTE90_025089</name>
</gene>
<evidence type="ECO:0000256" key="12">
    <source>
        <dbReference type="ARBA" id="ARBA00034924"/>
    </source>
</evidence>
<dbReference type="Gene3D" id="2.60.120.620">
    <property type="entry name" value="q2cbj1_9rhob like domain"/>
    <property type="match status" value="1"/>
</dbReference>
<evidence type="ECO:0000313" key="14">
    <source>
        <dbReference type="Proteomes" id="UP000827092"/>
    </source>
</evidence>
<evidence type="ECO:0000256" key="8">
    <source>
        <dbReference type="ARBA" id="ARBA00023002"/>
    </source>
</evidence>
<comment type="pathway">
    <text evidence="3">Lipid metabolism; fatty acid metabolism.</text>
</comment>
<comment type="cofactor">
    <cofactor evidence="1">
        <name>L-ascorbate</name>
        <dbReference type="ChEBI" id="CHEBI:38290"/>
    </cofactor>
</comment>
<keyword evidence="5" id="KW-0479">Metal-binding</keyword>
<dbReference type="PANTHER" id="PTHR21308">
    <property type="entry name" value="PHYTANOYL-COA ALPHA-HYDROXYLASE"/>
    <property type="match status" value="1"/>
</dbReference>
<dbReference type="GO" id="GO:0046872">
    <property type="term" value="F:metal ion binding"/>
    <property type="evidence" value="ECO:0007669"/>
    <property type="project" value="UniProtKB-KW"/>
</dbReference>
<evidence type="ECO:0000256" key="4">
    <source>
        <dbReference type="ARBA" id="ARBA00005830"/>
    </source>
</evidence>
<keyword evidence="9" id="KW-0408">Iron</keyword>
<evidence type="ECO:0000256" key="11">
    <source>
        <dbReference type="ARBA" id="ARBA00034921"/>
    </source>
</evidence>
<evidence type="ECO:0000256" key="2">
    <source>
        <dbReference type="ARBA" id="ARBA00001962"/>
    </source>
</evidence>
<accession>A0AAV6U1S9</accession>
<evidence type="ECO:0000256" key="6">
    <source>
        <dbReference type="ARBA" id="ARBA00022896"/>
    </source>
</evidence>
<comment type="similarity">
    <text evidence="4">Belongs to the PhyH family.</text>
</comment>
<dbReference type="AlphaFoldDB" id="A0AAV6U1S9"/>
<keyword evidence="8" id="KW-0560">Oxidoreductase</keyword>
<dbReference type="GO" id="GO:0001561">
    <property type="term" value="P:fatty acid alpha-oxidation"/>
    <property type="evidence" value="ECO:0007669"/>
    <property type="project" value="InterPro"/>
</dbReference>